<comment type="caution">
    <text evidence="1">The sequence shown here is derived from an EMBL/GenBank/DDBJ whole genome shotgun (WGS) entry which is preliminary data.</text>
</comment>
<sequence>MCLDLTDSRVWDHTAAKTVDKIVGRLEGKGKKVRVLGQEQPARSRPA</sequence>
<dbReference type="RefSeq" id="WP_209749651.1">
    <property type="nucleotide sequence ID" value="NZ_JBHSMH010000042.1"/>
</dbReference>
<protein>
    <recommendedName>
        <fullName evidence="3">STAS domain-containing protein</fullName>
    </recommendedName>
</protein>
<keyword evidence="2" id="KW-1185">Reference proteome</keyword>
<accession>A0ABW0LYM3</accession>
<dbReference type="EMBL" id="JBHSMH010000042">
    <property type="protein sequence ID" value="MFC5469836.1"/>
    <property type="molecule type" value="Genomic_DNA"/>
</dbReference>
<dbReference type="InterPro" id="IPR036513">
    <property type="entry name" value="STAS_dom_sf"/>
</dbReference>
<proteinExistence type="predicted"/>
<dbReference type="Proteomes" id="UP001596105">
    <property type="component" value="Unassembled WGS sequence"/>
</dbReference>
<reference evidence="2" key="1">
    <citation type="journal article" date="2019" name="Int. J. Syst. Evol. Microbiol.">
        <title>The Global Catalogue of Microorganisms (GCM) 10K type strain sequencing project: providing services to taxonomists for standard genome sequencing and annotation.</title>
        <authorList>
            <consortium name="The Broad Institute Genomics Platform"/>
            <consortium name="The Broad Institute Genome Sequencing Center for Infectious Disease"/>
            <person name="Wu L."/>
            <person name="Ma J."/>
        </authorList>
    </citation>
    <scope>NUCLEOTIDE SEQUENCE [LARGE SCALE GENOMIC DNA]</scope>
    <source>
        <strain evidence="2">CCUG 57113</strain>
    </source>
</reference>
<organism evidence="1 2">
    <name type="scientific">Cohnella suwonensis</name>
    <dbReference type="NCBI Taxonomy" id="696072"/>
    <lineage>
        <taxon>Bacteria</taxon>
        <taxon>Bacillati</taxon>
        <taxon>Bacillota</taxon>
        <taxon>Bacilli</taxon>
        <taxon>Bacillales</taxon>
        <taxon>Paenibacillaceae</taxon>
        <taxon>Cohnella</taxon>
    </lineage>
</organism>
<evidence type="ECO:0008006" key="3">
    <source>
        <dbReference type="Google" id="ProtNLM"/>
    </source>
</evidence>
<evidence type="ECO:0000313" key="2">
    <source>
        <dbReference type="Proteomes" id="UP001596105"/>
    </source>
</evidence>
<name>A0ABW0LYM3_9BACL</name>
<gene>
    <name evidence="1" type="ORF">ACFPPD_13970</name>
</gene>
<dbReference type="Gene3D" id="3.30.750.24">
    <property type="entry name" value="STAS domain"/>
    <property type="match status" value="1"/>
</dbReference>
<evidence type="ECO:0000313" key="1">
    <source>
        <dbReference type="EMBL" id="MFC5469836.1"/>
    </source>
</evidence>